<gene>
    <name evidence="1" type="ORF">FAEPRAM212_00713</name>
</gene>
<evidence type="ECO:0000313" key="1">
    <source>
        <dbReference type="EMBL" id="EDP22469.1"/>
    </source>
</evidence>
<sequence>MAMSIVMEKVTVMARITIVTAIPKEILRFMVCFLRSEQQHHKDAAQQREYKHPCQNQTADAQHALAFLFVHRSTRLLALLVS</sequence>
<name>A8S8C6_9FIRM</name>
<reference evidence="1 2" key="2">
    <citation type="submission" date="2007-09" db="EMBL/GenBank/DDBJ databases">
        <authorList>
            <person name="Fulton L."/>
            <person name="Clifton S."/>
            <person name="Fulton B."/>
            <person name="Xu J."/>
            <person name="Minx P."/>
            <person name="Pepin K.H."/>
            <person name="Johnson M."/>
            <person name="Thiruvilangam P."/>
            <person name="Bhonagiri V."/>
            <person name="Nash W.E."/>
            <person name="Mardis E.R."/>
            <person name="Wilson R.K."/>
        </authorList>
    </citation>
    <scope>NUCLEOTIDE SEQUENCE [LARGE SCALE GENOMIC DNA]</scope>
    <source>
        <strain evidence="1 2">M21/2</strain>
    </source>
</reference>
<protein>
    <submittedName>
        <fullName evidence="1">Uncharacterized protein</fullName>
    </submittedName>
</protein>
<comment type="caution">
    <text evidence="1">The sequence shown here is derived from an EMBL/GenBank/DDBJ whole genome shotgun (WGS) entry which is preliminary data.</text>
</comment>
<evidence type="ECO:0000313" key="2">
    <source>
        <dbReference type="Proteomes" id="UP000005945"/>
    </source>
</evidence>
<dbReference type="HOGENOM" id="CLU_2553225_0_0_9"/>
<dbReference type="AlphaFoldDB" id="A8S8C6"/>
<dbReference type="Proteomes" id="UP000005945">
    <property type="component" value="Unassembled WGS sequence"/>
</dbReference>
<accession>A8S8C6</accession>
<proteinExistence type="predicted"/>
<reference evidence="1 2" key="1">
    <citation type="submission" date="2007-09" db="EMBL/GenBank/DDBJ databases">
        <title>Draft genome sequence of Faecalibacterium prausnitzii M21/2.</title>
        <authorList>
            <person name="Sudarsanam P."/>
            <person name="Ley R."/>
            <person name="Guruge J."/>
            <person name="Turnbaugh P.J."/>
            <person name="Mahowald M."/>
            <person name="Liep D."/>
            <person name="Gordon J."/>
        </authorList>
    </citation>
    <scope>NUCLEOTIDE SEQUENCE [LARGE SCALE GENOMIC DNA]</scope>
    <source>
        <strain evidence="1 2">M21/2</strain>
    </source>
</reference>
<organism evidence="1 2">
    <name type="scientific">Faecalibacterium prausnitzii M21/2</name>
    <dbReference type="NCBI Taxonomy" id="411485"/>
    <lineage>
        <taxon>Bacteria</taxon>
        <taxon>Bacillati</taxon>
        <taxon>Bacillota</taxon>
        <taxon>Clostridia</taxon>
        <taxon>Eubacteriales</taxon>
        <taxon>Oscillospiraceae</taxon>
        <taxon>Faecalibacterium</taxon>
    </lineage>
</organism>
<dbReference type="EMBL" id="ABED02000019">
    <property type="protein sequence ID" value="EDP22469.1"/>
    <property type="molecule type" value="Genomic_DNA"/>
</dbReference>